<evidence type="ECO:0000256" key="1">
    <source>
        <dbReference type="SAM" id="Phobius"/>
    </source>
</evidence>
<organism evidence="2">
    <name type="scientific">Anguilla anguilla</name>
    <name type="common">European freshwater eel</name>
    <name type="synonym">Muraena anguilla</name>
    <dbReference type="NCBI Taxonomy" id="7936"/>
    <lineage>
        <taxon>Eukaryota</taxon>
        <taxon>Metazoa</taxon>
        <taxon>Chordata</taxon>
        <taxon>Craniata</taxon>
        <taxon>Vertebrata</taxon>
        <taxon>Euteleostomi</taxon>
        <taxon>Actinopterygii</taxon>
        <taxon>Neopterygii</taxon>
        <taxon>Teleostei</taxon>
        <taxon>Anguilliformes</taxon>
        <taxon>Anguillidae</taxon>
        <taxon>Anguilla</taxon>
    </lineage>
</organism>
<evidence type="ECO:0000313" key="2">
    <source>
        <dbReference type="EMBL" id="JAH09235.1"/>
    </source>
</evidence>
<proteinExistence type="predicted"/>
<reference evidence="2" key="2">
    <citation type="journal article" date="2015" name="Fish Shellfish Immunol.">
        <title>Early steps in the European eel (Anguilla anguilla)-Vibrio vulnificus interaction in the gills: Role of the RtxA13 toxin.</title>
        <authorList>
            <person name="Callol A."/>
            <person name="Pajuelo D."/>
            <person name="Ebbesson L."/>
            <person name="Teles M."/>
            <person name="MacKenzie S."/>
            <person name="Amaro C."/>
        </authorList>
    </citation>
    <scope>NUCLEOTIDE SEQUENCE</scope>
</reference>
<accession>A0A0E9PYV4</accession>
<name>A0A0E9PYV4_ANGAN</name>
<reference evidence="2" key="1">
    <citation type="submission" date="2014-11" db="EMBL/GenBank/DDBJ databases">
        <authorList>
            <person name="Amaro Gonzalez C."/>
        </authorList>
    </citation>
    <scope>NUCLEOTIDE SEQUENCE</scope>
</reference>
<keyword evidence="1" id="KW-0472">Membrane</keyword>
<feature type="transmembrane region" description="Helical" evidence="1">
    <location>
        <begin position="12"/>
        <end position="32"/>
    </location>
</feature>
<keyword evidence="1" id="KW-0812">Transmembrane</keyword>
<keyword evidence="1" id="KW-1133">Transmembrane helix</keyword>
<sequence>MHSISHIYIESSYIKMLFSNALVCTLLIISGSPCPSENLFTPRALIGHVLRL</sequence>
<dbReference type="AlphaFoldDB" id="A0A0E9PYV4"/>
<protein>
    <submittedName>
        <fullName evidence="2">Uncharacterized protein</fullName>
    </submittedName>
</protein>
<dbReference type="EMBL" id="GBXM01099342">
    <property type="protein sequence ID" value="JAH09235.1"/>
    <property type="molecule type" value="Transcribed_RNA"/>
</dbReference>